<comment type="caution">
    <text evidence="7">The sequence shown here is derived from an EMBL/GenBank/DDBJ whole genome shotgun (WGS) entry which is preliminary data.</text>
</comment>
<evidence type="ECO:0000313" key="8">
    <source>
        <dbReference type="Proteomes" id="UP000092555"/>
    </source>
</evidence>
<dbReference type="GeneID" id="30028650"/>
<dbReference type="AlphaFoldDB" id="A0A1A0HKL0"/>
<gene>
    <name evidence="7" type="ORF">METBIDRAFT_30639</name>
</gene>
<dbReference type="OrthoDB" id="4022214at2759"/>
<evidence type="ECO:0000256" key="1">
    <source>
        <dbReference type="ARBA" id="ARBA00004191"/>
    </source>
</evidence>
<name>A0A1A0HKL0_9ASCO</name>
<dbReference type="RefSeq" id="XP_018714824.1">
    <property type="nucleotide sequence ID" value="XM_018855674.1"/>
</dbReference>
<protein>
    <recommendedName>
        <fullName evidence="6">Hyphally-regulated cell wall protein N-terminal domain-containing protein</fullName>
    </recommendedName>
</protein>
<evidence type="ECO:0000256" key="2">
    <source>
        <dbReference type="ARBA" id="ARBA00022512"/>
    </source>
</evidence>
<evidence type="ECO:0000259" key="6">
    <source>
        <dbReference type="Pfam" id="PF11765"/>
    </source>
</evidence>
<evidence type="ECO:0000256" key="4">
    <source>
        <dbReference type="ARBA" id="ARBA00022729"/>
    </source>
</evidence>
<evidence type="ECO:0000313" key="7">
    <source>
        <dbReference type="EMBL" id="OBA24343.1"/>
    </source>
</evidence>
<dbReference type="EMBL" id="LXTC01000001">
    <property type="protein sequence ID" value="OBA24343.1"/>
    <property type="molecule type" value="Genomic_DNA"/>
</dbReference>
<dbReference type="InterPro" id="IPR021031">
    <property type="entry name" value="Hyphal-reg_cell_wall_N"/>
</dbReference>
<keyword evidence="2" id="KW-0134">Cell wall</keyword>
<organism evidence="7 8">
    <name type="scientific">Metschnikowia bicuspidata var. bicuspidata NRRL YB-4993</name>
    <dbReference type="NCBI Taxonomy" id="869754"/>
    <lineage>
        <taxon>Eukaryota</taxon>
        <taxon>Fungi</taxon>
        <taxon>Dikarya</taxon>
        <taxon>Ascomycota</taxon>
        <taxon>Saccharomycotina</taxon>
        <taxon>Pichiomycetes</taxon>
        <taxon>Metschnikowiaceae</taxon>
        <taxon>Metschnikowia</taxon>
    </lineage>
</organism>
<dbReference type="Pfam" id="PF11765">
    <property type="entry name" value="Hyphal_reg_CWP"/>
    <property type="match status" value="1"/>
</dbReference>
<keyword evidence="8" id="KW-1185">Reference proteome</keyword>
<sequence>MKPCSIKLSIQVAATVASFFISGVFGVTISTDTFETNPGVKVFESFLLHGRTNYSILNSPSVTIKSFSNEGFFFLSNTNGVVSSTKIYNQFFNHGKIVFDSLLNNAKSSYSIDVEDFANRGEMYFGISNTGSRDLPFLVNSKSSWENDGSMVFRSDSTQAARLAMKHVVGFHHESGPTVTNNGLICLYNTIWQTESSISGSGCIFVGADSFLTLQLKSGKQSWSISEAQTIFLEAPTSHLRISGLSTSLSTKPVIKVHGFGGNNLIDFHLGDVEAQHKYFPDTGKLMVYVSEQPKVEFDIGTGYDSSSFDVSKVQKTMIMRYSGPPGGSSGDSSSCKCVSEFPQAPEATSASSLSAAESELEPVYLC</sequence>
<keyword evidence="3" id="KW-0964">Secreted</keyword>
<reference evidence="7 8" key="1">
    <citation type="submission" date="2016-05" db="EMBL/GenBank/DDBJ databases">
        <title>Comparative genomics of biotechnologically important yeasts.</title>
        <authorList>
            <consortium name="DOE Joint Genome Institute"/>
            <person name="Riley R."/>
            <person name="Haridas S."/>
            <person name="Wolfe K.H."/>
            <person name="Lopes M.R."/>
            <person name="Hittinger C.T."/>
            <person name="Goker M."/>
            <person name="Salamov A."/>
            <person name="Wisecaver J."/>
            <person name="Long T.M."/>
            <person name="Aerts A.L."/>
            <person name="Barry K."/>
            <person name="Choi C."/>
            <person name="Clum A."/>
            <person name="Coughlan A.Y."/>
            <person name="Deshpande S."/>
            <person name="Douglass A.P."/>
            <person name="Hanson S.J."/>
            <person name="Klenk H.-P."/>
            <person name="LaButti K."/>
            <person name="Lapidus A."/>
            <person name="Lindquist E."/>
            <person name="Lipzen A."/>
            <person name="Meier-kolthoff J.P."/>
            <person name="Ohm R.A."/>
            <person name="Otillar R.P."/>
            <person name="Pangilinan J."/>
            <person name="Peng Y."/>
            <person name="Rokas A."/>
            <person name="Rosa C.A."/>
            <person name="Scheuner C."/>
            <person name="Sibirny A.A."/>
            <person name="Slot J.C."/>
            <person name="Stielow J.B."/>
            <person name="Sun H."/>
            <person name="Kurtzman C.P."/>
            <person name="Blackwell M."/>
            <person name="Grigoriev I.V."/>
            <person name="Jeffries T.W."/>
        </authorList>
    </citation>
    <scope>NUCLEOTIDE SEQUENCE [LARGE SCALE GENOMIC DNA]</scope>
    <source>
        <strain evidence="7 8">NRRL YB-4993</strain>
    </source>
</reference>
<evidence type="ECO:0000256" key="3">
    <source>
        <dbReference type="ARBA" id="ARBA00022525"/>
    </source>
</evidence>
<proteinExistence type="predicted"/>
<accession>A0A1A0HKL0</accession>
<dbReference type="Proteomes" id="UP000092555">
    <property type="component" value="Unassembled WGS sequence"/>
</dbReference>
<evidence type="ECO:0000256" key="5">
    <source>
        <dbReference type="ARBA" id="ARBA00023180"/>
    </source>
</evidence>
<keyword evidence="5" id="KW-0325">Glycoprotein</keyword>
<feature type="domain" description="Hyphally-regulated cell wall protein N-terminal" evidence="6">
    <location>
        <begin position="19"/>
        <end position="346"/>
    </location>
</feature>
<dbReference type="GO" id="GO:0009277">
    <property type="term" value="C:fungal-type cell wall"/>
    <property type="evidence" value="ECO:0007669"/>
    <property type="project" value="UniProtKB-ARBA"/>
</dbReference>
<dbReference type="STRING" id="869754.A0A1A0HKL0"/>
<keyword evidence="4" id="KW-0732">Signal</keyword>
<comment type="subcellular location">
    <subcellularLocation>
        <location evidence="1">Secreted</location>
        <location evidence="1">Cell wall</location>
    </subcellularLocation>
</comment>